<evidence type="ECO:0000313" key="1">
    <source>
        <dbReference type="EMBL" id="GIZ01704.1"/>
    </source>
</evidence>
<dbReference type="EMBL" id="BPLR01018710">
    <property type="protein sequence ID" value="GIZ01704.1"/>
    <property type="molecule type" value="Genomic_DNA"/>
</dbReference>
<accession>A0AAV4Y6C1</accession>
<proteinExistence type="predicted"/>
<dbReference type="Proteomes" id="UP001054945">
    <property type="component" value="Unassembled WGS sequence"/>
</dbReference>
<reference evidence="1 2" key="1">
    <citation type="submission" date="2021-06" db="EMBL/GenBank/DDBJ databases">
        <title>Caerostris extrusa draft genome.</title>
        <authorList>
            <person name="Kono N."/>
            <person name="Arakawa K."/>
        </authorList>
    </citation>
    <scope>NUCLEOTIDE SEQUENCE [LARGE SCALE GENOMIC DNA]</scope>
</reference>
<keyword evidence="2" id="KW-1185">Reference proteome</keyword>
<comment type="caution">
    <text evidence="1">The sequence shown here is derived from an EMBL/GenBank/DDBJ whole genome shotgun (WGS) entry which is preliminary data.</text>
</comment>
<evidence type="ECO:0000313" key="2">
    <source>
        <dbReference type="Proteomes" id="UP001054945"/>
    </source>
</evidence>
<dbReference type="AlphaFoldDB" id="A0AAV4Y6C1"/>
<name>A0AAV4Y6C1_CAEEX</name>
<organism evidence="1 2">
    <name type="scientific">Caerostris extrusa</name>
    <name type="common">Bark spider</name>
    <name type="synonym">Caerostris bankana</name>
    <dbReference type="NCBI Taxonomy" id="172846"/>
    <lineage>
        <taxon>Eukaryota</taxon>
        <taxon>Metazoa</taxon>
        <taxon>Ecdysozoa</taxon>
        <taxon>Arthropoda</taxon>
        <taxon>Chelicerata</taxon>
        <taxon>Arachnida</taxon>
        <taxon>Araneae</taxon>
        <taxon>Araneomorphae</taxon>
        <taxon>Entelegynae</taxon>
        <taxon>Araneoidea</taxon>
        <taxon>Araneidae</taxon>
        <taxon>Caerostris</taxon>
    </lineage>
</organism>
<sequence>MTLYQSNIVGLNREENRIIPGLVPQKMSFDEKCVFYRRERTEIVHHLLFFFFGDVVHSGNFLASKDKNGAEGDALGKSPDQECSWRRRRAKDNGFSCFRRINVFPP</sequence>
<protein>
    <submittedName>
        <fullName evidence="1">Uncharacterized protein</fullName>
    </submittedName>
</protein>
<gene>
    <name evidence="1" type="ORF">CEXT_156211</name>
</gene>